<evidence type="ECO:0000313" key="3">
    <source>
        <dbReference type="EMBL" id="MCS5711236.1"/>
    </source>
</evidence>
<dbReference type="EMBL" id="LKAJ01000006">
    <property type="protein sequence ID" value="KRG21096.1"/>
    <property type="molecule type" value="Genomic_DNA"/>
</dbReference>
<dbReference type="RefSeq" id="WP_075066281.1">
    <property type="nucleotide sequence ID" value="NZ_LKAJ02000001.1"/>
</dbReference>
<dbReference type="AlphaFoldDB" id="A0A0Q9YY62"/>
<keyword evidence="1" id="KW-0812">Transmembrane</keyword>
<evidence type="ECO:0000313" key="4">
    <source>
        <dbReference type="Proteomes" id="UP000051497"/>
    </source>
</evidence>
<name>A0A0Q9YY62_9GAMM</name>
<feature type="transmembrane region" description="Helical" evidence="1">
    <location>
        <begin position="20"/>
        <end position="41"/>
    </location>
</feature>
<keyword evidence="1" id="KW-0472">Membrane</keyword>
<reference evidence="3" key="3">
    <citation type="submission" date="2021-06" db="EMBL/GenBank/DDBJ databases">
        <title>Genomic Description and Analysis of Intracellular Bacteria, Candidatus Berkiella cookevillensis and Candidatus Berkiella aquae.</title>
        <authorList>
            <person name="Kidane D.T."/>
            <person name="Mehari Y.T."/>
            <person name="Rice F.C."/>
            <person name="Arivett B.A."/>
            <person name="Farone A.L."/>
            <person name="Berk S.G."/>
            <person name="Farone M.B."/>
        </authorList>
    </citation>
    <scope>NUCLEOTIDE SEQUENCE</scope>
    <source>
        <strain evidence="3">HT99</strain>
    </source>
</reference>
<organism evidence="2">
    <name type="scientific">Candidatus Berkiella aquae</name>
    <dbReference type="NCBI Taxonomy" id="295108"/>
    <lineage>
        <taxon>Bacteria</taxon>
        <taxon>Pseudomonadati</taxon>
        <taxon>Pseudomonadota</taxon>
        <taxon>Gammaproteobacteria</taxon>
        <taxon>Candidatus Berkiellales</taxon>
        <taxon>Candidatus Berkiellaceae</taxon>
        <taxon>Candidatus Berkiella</taxon>
    </lineage>
</organism>
<proteinExistence type="predicted"/>
<protein>
    <submittedName>
        <fullName evidence="2">Uncharacterized protein</fullName>
    </submittedName>
</protein>
<sequence>MKLNNTEMLSLSNEQTLAVGGGFSLTTLLMLIEIPHAILIARETTNYVGKLWVEGCEGIAQDDYFTQFFCQAF</sequence>
<dbReference type="EMBL" id="LKAJ02000001">
    <property type="protein sequence ID" value="MCS5711236.1"/>
    <property type="molecule type" value="Genomic_DNA"/>
</dbReference>
<reference evidence="2" key="1">
    <citation type="submission" date="2015-09" db="EMBL/GenBank/DDBJ databases">
        <title>Draft Genome Sequences of Two Novel Amoeba-resistant Intranuclear Bacteria, Candidatus Berkiella cookevillensis and Candidatus Berkiella aquae.</title>
        <authorList>
            <person name="Mehari Y.T."/>
            <person name="Arivett B.A."/>
            <person name="Farone A.L."/>
            <person name="Gunderson J.H."/>
            <person name="Farone M.B."/>
        </authorList>
    </citation>
    <scope>NUCLEOTIDE SEQUENCE [LARGE SCALE GENOMIC DNA]</scope>
    <source>
        <strain evidence="2">HT99</strain>
    </source>
</reference>
<comment type="caution">
    <text evidence="2">The sequence shown here is derived from an EMBL/GenBank/DDBJ whole genome shotgun (WGS) entry which is preliminary data.</text>
</comment>
<dbReference type="Proteomes" id="UP000051497">
    <property type="component" value="Unassembled WGS sequence"/>
</dbReference>
<keyword evidence="1" id="KW-1133">Transmembrane helix</keyword>
<evidence type="ECO:0000313" key="2">
    <source>
        <dbReference type="EMBL" id="KRG21096.1"/>
    </source>
</evidence>
<gene>
    <name evidence="3" type="ORF">HT99x_007305</name>
    <name evidence="2" type="ORF">HT99x_01652</name>
</gene>
<accession>A0A0Q9YY62</accession>
<evidence type="ECO:0000256" key="1">
    <source>
        <dbReference type="SAM" id="Phobius"/>
    </source>
</evidence>
<reference evidence="3" key="2">
    <citation type="journal article" date="2016" name="Genome Announc.">
        <title>Draft Genome Sequences of Two Novel Amoeba-Resistant Intranuclear Bacteria, 'Candidatus Berkiella cookevillensis' and 'Candidatus Berkiella aquae'.</title>
        <authorList>
            <person name="Mehari Y.T."/>
            <person name="Arivett B.A."/>
            <person name="Farone A.L."/>
            <person name="Gunderson J.H."/>
            <person name="Farone M.B."/>
        </authorList>
    </citation>
    <scope>NUCLEOTIDE SEQUENCE</scope>
    <source>
        <strain evidence="3">HT99</strain>
    </source>
</reference>
<keyword evidence="4" id="KW-1185">Reference proteome</keyword>